<dbReference type="InterPro" id="IPR003033">
    <property type="entry name" value="SCP2_sterol-bd_dom"/>
</dbReference>
<dbReference type="EMBL" id="CM016762">
    <property type="protein sequence ID" value="TMS37891.1"/>
    <property type="molecule type" value="Genomic_DNA"/>
</dbReference>
<dbReference type="InterPro" id="IPR036527">
    <property type="entry name" value="SCP2_sterol-bd_dom_sf"/>
</dbReference>
<keyword evidence="4" id="KW-1185">Reference proteome</keyword>
<dbReference type="Proteomes" id="UP000298663">
    <property type="component" value="Chromosome X"/>
</dbReference>
<name>A0A4U8UWV8_STECR</name>
<feature type="compositionally biased region" description="Polar residues" evidence="1">
    <location>
        <begin position="27"/>
        <end position="45"/>
    </location>
</feature>
<organism evidence="3 4">
    <name type="scientific">Steinernema carpocapsae</name>
    <name type="common">Entomopathogenic nematode</name>
    <dbReference type="NCBI Taxonomy" id="34508"/>
    <lineage>
        <taxon>Eukaryota</taxon>
        <taxon>Metazoa</taxon>
        <taxon>Ecdysozoa</taxon>
        <taxon>Nematoda</taxon>
        <taxon>Chromadorea</taxon>
        <taxon>Rhabditida</taxon>
        <taxon>Tylenchina</taxon>
        <taxon>Panagrolaimomorpha</taxon>
        <taxon>Strongyloidoidea</taxon>
        <taxon>Steinernematidae</taxon>
        <taxon>Steinernema</taxon>
    </lineage>
</organism>
<reference evidence="3 4" key="1">
    <citation type="journal article" date="2015" name="Genome Biol.">
        <title>Comparative genomics of Steinernema reveals deeply conserved gene regulatory networks.</title>
        <authorList>
            <person name="Dillman A.R."/>
            <person name="Macchietto M."/>
            <person name="Porter C.F."/>
            <person name="Rogers A."/>
            <person name="Williams B."/>
            <person name="Antoshechkin I."/>
            <person name="Lee M.M."/>
            <person name="Goodwin Z."/>
            <person name="Lu X."/>
            <person name="Lewis E.E."/>
            <person name="Goodrich-Blair H."/>
            <person name="Stock S.P."/>
            <person name="Adams B.J."/>
            <person name="Sternberg P.W."/>
            <person name="Mortazavi A."/>
        </authorList>
    </citation>
    <scope>NUCLEOTIDE SEQUENCE [LARGE SCALE GENOMIC DNA]</scope>
    <source>
        <strain evidence="3 4">ALL</strain>
    </source>
</reference>
<dbReference type="SUPFAM" id="SSF55718">
    <property type="entry name" value="SCP-like"/>
    <property type="match status" value="1"/>
</dbReference>
<dbReference type="PANTHER" id="PTHR10094">
    <property type="entry name" value="STEROL CARRIER PROTEIN 2 SCP-2 FAMILY PROTEIN"/>
    <property type="match status" value="1"/>
</dbReference>
<dbReference type="STRING" id="34508.A0A4U8UWV8"/>
<reference evidence="3 4" key="2">
    <citation type="journal article" date="2019" name="G3 (Bethesda)">
        <title>Hybrid Assembly of the Genome of the Entomopathogenic Nematode Steinernema carpocapsae Identifies the X-Chromosome.</title>
        <authorList>
            <person name="Serra L."/>
            <person name="Macchietto M."/>
            <person name="Macias-Munoz A."/>
            <person name="McGill C.J."/>
            <person name="Rodriguez I.M."/>
            <person name="Rodriguez B."/>
            <person name="Murad R."/>
            <person name="Mortazavi A."/>
        </authorList>
    </citation>
    <scope>NUCLEOTIDE SEQUENCE [LARGE SCALE GENOMIC DNA]</scope>
    <source>
        <strain evidence="3 4">ALL</strain>
    </source>
</reference>
<comment type="caution">
    <text evidence="3">The sequence shown here is derived from an EMBL/GenBank/DDBJ whole genome shotgun (WGS) entry which is preliminary data.</text>
</comment>
<sequence>MKSDIGTQIINTIGSHVQEFAEKIATENTNEPGPSGVSAQPSPESSEPLKQDEVDVDTLVTQINLVIDSNLVALIGKVFQIECEHFGDFYVDVKNGQGHAERGHHGSPDITLKLSKFTFFQLVREQMSPMQAYMSGSLKVQGGVNDAIQLKFIAERLKHLV</sequence>
<feature type="region of interest" description="Disordered" evidence="1">
    <location>
        <begin position="27"/>
        <end position="51"/>
    </location>
</feature>
<dbReference type="Pfam" id="PF02036">
    <property type="entry name" value="SCP2"/>
    <property type="match status" value="1"/>
</dbReference>
<gene>
    <name evidence="3" type="ORF">L596_004729</name>
</gene>
<dbReference type="AlphaFoldDB" id="A0A4U8UWV8"/>
<proteinExistence type="predicted"/>
<evidence type="ECO:0000256" key="1">
    <source>
        <dbReference type="SAM" id="MobiDB-lite"/>
    </source>
</evidence>
<evidence type="ECO:0000313" key="4">
    <source>
        <dbReference type="Proteomes" id="UP000298663"/>
    </source>
</evidence>
<dbReference type="EMBL" id="AZBU02000001">
    <property type="protein sequence ID" value="TMS37891.1"/>
    <property type="molecule type" value="Genomic_DNA"/>
</dbReference>
<evidence type="ECO:0000259" key="2">
    <source>
        <dbReference type="Pfam" id="PF02036"/>
    </source>
</evidence>
<dbReference type="Gene3D" id="3.30.1050.10">
    <property type="entry name" value="SCP2 sterol-binding domain"/>
    <property type="match status" value="1"/>
</dbReference>
<dbReference type="GO" id="GO:0005829">
    <property type="term" value="C:cytosol"/>
    <property type="evidence" value="ECO:0007669"/>
    <property type="project" value="TreeGrafter"/>
</dbReference>
<evidence type="ECO:0000313" key="3">
    <source>
        <dbReference type="EMBL" id="TMS37891.1"/>
    </source>
</evidence>
<dbReference type="PANTHER" id="PTHR10094:SF25">
    <property type="entry name" value="SCP2 STEROL-BINDING DOMAIN-CONTAINING PROTEIN 1"/>
    <property type="match status" value="1"/>
</dbReference>
<feature type="domain" description="SCP2" evidence="2">
    <location>
        <begin position="70"/>
        <end position="153"/>
    </location>
</feature>
<dbReference type="OrthoDB" id="3592703at2759"/>
<protein>
    <recommendedName>
        <fullName evidence="2">SCP2 domain-containing protein</fullName>
    </recommendedName>
</protein>
<accession>A0A4U8UWV8</accession>